<dbReference type="Gene3D" id="3.40.50.300">
    <property type="entry name" value="P-loop containing nucleotide triphosphate hydrolases"/>
    <property type="match status" value="1"/>
</dbReference>
<dbReference type="InterPro" id="IPR003439">
    <property type="entry name" value="ABC_transporter-like_ATP-bd"/>
</dbReference>
<organism evidence="6 7">
    <name type="scientific">Salsuginibacillus halophilus</name>
    <dbReference type="NCBI Taxonomy" id="517424"/>
    <lineage>
        <taxon>Bacteria</taxon>
        <taxon>Bacillati</taxon>
        <taxon>Bacillota</taxon>
        <taxon>Bacilli</taxon>
        <taxon>Bacillales</taxon>
        <taxon>Bacillaceae</taxon>
        <taxon>Salsuginibacillus</taxon>
    </lineage>
</organism>
<name>A0A2P8HL34_9BACI</name>
<dbReference type="InterPro" id="IPR003593">
    <property type="entry name" value="AAA+_ATPase"/>
</dbReference>
<keyword evidence="2" id="KW-0547">Nucleotide-binding</keyword>
<dbReference type="InterPro" id="IPR027417">
    <property type="entry name" value="P-loop_NTPase"/>
</dbReference>
<dbReference type="PANTHER" id="PTHR42794">
    <property type="entry name" value="HEMIN IMPORT ATP-BINDING PROTEIN HMUV"/>
    <property type="match status" value="1"/>
</dbReference>
<dbReference type="AlphaFoldDB" id="A0A2P8HL34"/>
<sequence length="491" mass="54201">MIEVQQLSGGYPDTPVIQNFNVSLERGEFFAMLGPNGSGKTTLFHLLSGRLSKTSGEVLIAGTPLEKMRKLDKAKKMAVLSQEVQVSFDYTVEEVVRLGRYPHQNGFLKLLSAEDQRVIDEVLNLTRTEQFRNTRFRMISGGEKQRVLLAKALAQEPEILLLDEPTNHLDIKHTFELLDLLKTWQVERGVTVFAILHDLNVASLYADRVALLHEGRFQDVGSVDVLRDEEQLQHVYEVNVRTQPHPDVAKPQLLMVPKPEDAPLEPDDFRRQYSIEQTTGHVHVTFNAPVRAASSSVTGAGIDWLKHFCNFHVEKHYNSESPAEDVEMWMNELDIPPAQAAGMMTAVRTEDAVFVEDERHGIRLLAAVTAGVGNAVDITAQDTNVENFEVGTINMMLFLDAHLTDGALINGIASMTEAKTKALHDQGVKDGATQTTATGTSTDSVLLAATQRGEATPYAGSGTAVGRAIGEVVYEAVCEALKKYDEREGRA</sequence>
<dbReference type="Pfam" id="PF01955">
    <property type="entry name" value="CbiZ"/>
    <property type="match status" value="1"/>
</dbReference>
<gene>
    <name evidence="6" type="ORF">B0H94_10567</name>
</gene>
<protein>
    <submittedName>
        <fullName evidence="6">Iron complex transport system ATP-binding protein</fullName>
    </submittedName>
</protein>
<dbReference type="SUPFAM" id="SSF52540">
    <property type="entry name" value="P-loop containing nucleoside triphosphate hydrolases"/>
    <property type="match status" value="1"/>
</dbReference>
<evidence type="ECO:0000256" key="4">
    <source>
        <dbReference type="ARBA" id="ARBA00022967"/>
    </source>
</evidence>
<evidence type="ECO:0000259" key="5">
    <source>
        <dbReference type="PROSITE" id="PS50893"/>
    </source>
</evidence>
<dbReference type="InterPro" id="IPR017871">
    <property type="entry name" value="ABC_transporter-like_CS"/>
</dbReference>
<keyword evidence="1" id="KW-0813">Transport</keyword>
<dbReference type="GO" id="GO:0016887">
    <property type="term" value="F:ATP hydrolysis activity"/>
    <property type="evidence" value="ECO:0007669"/>
    <property type="project" value="InterPro"/>
</dbReference>
<keyword evidence="4" id="KW-1278">Translocase</keyword>
<keyword evidence="7" id="KW-1185">Reference proteome</keyword>
<dbReference type="PANTHER" id="PTHR42794:SF1">
    <property type="entry name" value="HEMIN IMPORT ATP-BINDING PROTEIN HMUV"/>
    <property type="match status" value="1"/>
</dbReference>
<dbReference type="CDD" id="cd03214">
    <property type="entry name" value="ABC_Iron-Siderophores_B12_Hemin"/>
    <property type="match status" value="1"/>
</dbReference>
<dbReference type="PROSITE" id="PS50893">
    <property type="entry name" value="ABC_TRANSPORTER_2"/>
    <property type="match status" value="1"/>
</dbReference>
<dbReference type="FunFam" id="3.40.50.300:FF:000134">
    <property type="entry name" value="Iron-enterobactin ABC transporter ATP-binding protein"/>
    <property type="match status" value="1"/>
</dbReference>
<dbReference type="Proteomes" id="UP000242310">
    <property type="component" value="Unassembled WGS sequence"/>
</dbReference>
<evidence type="ECO:0000256" key="1">
    <source>
        <dbReference type="ARBA" id="ARBA00022448"/>
    </source>
</evidence>
<dbReference type="RefSeq" id="WP_106588249.1">
    <property type="nucleotide sequence ID" value="NZ_PYAV01000005.1"/>
</dbReference>
<dbReference type="EMBL" id="PYAV01000005">
    <property type="protein sequence ID" value="PSL46916.1"/>
    <property type="molecule type" value="Genomic_DNA"/>
</dbReference>
<evidence type="ECO:0000313" key="7">
    <source>
        <dbReference type="Proteomes" id="UP000242310"/>
    </source>
</evidence>
<dbReference type="GO" id="GO:0005524">
    <property type="term" value="F:ATP binding"/>
    <property type="evidence" value="ECO:0007669"/>
    <property type="project" value="UniProtKB-KW"/>
</dbReference>
<dbReference type="InterPro" id="IPR002808">
    <property type="entry name" value="AdoCbi_amidolase"/>
</dbReference>
<dbReference type="SMART" id="SM00382">
    <property type="entry name" value="AAA"/>
    <property type="match status" value="1"/>
</dbReference>
<evidence type="ECO:0000256" key="3">
    <source>
        <dbReference type="ARBA" id="ARBA00022840"/>
    </source>
</evidence>
<feature type="domain" description="ABC transporter" evidence="5">
    <location>
        <begin position="2"/>
        <end position="239"/>
    </location>
</feature>
<dbReference type="OrthoDB" id="9787851at2"/>
<dbReference type="Pfam" id="PF00005">
    <property type="entry name" value="ABC_tran"/>
    <property type="match status" value="1"/>
</dbReference>
<dbReference type="PROSITE" id="PS00211">
    <property type="entry name" value="ABC_TRANSPORTER_1"/>
    <property type="match status" value="1"/>
</dbReference>
<comment type="caution">
    <text evidence="6">The sequence shown here is derived from an EMBL/GenBank/DDBJ whole genome shotgun (WGS) entry which is preliminary data.</text>
</comment>
<keyword evidence="3 6" id="KW-0067">ATP-binding</keyword>
<evidence type="ECO:0000313" key="6">
    <source>
        <dbReference type="EMBL" id="PSL46916.1"/>
    </source>
</evidence>
<proteinExistence type="predicted"/>
<evidence type="ECO:0000256" key="2">
    <source>
        <dbReference type="ARBA" id="ARBA00022741"/>
    </source>
</evidence>
<accession>A0A2P8HL34</accession>
<reference evidence="6 7" key="1">
    <citation type="submission" date="2018-03" db="EMBL/GenBank/DDBJ databases">
        <title>Genomic Encyclopedia of Type Strains, Phase III (KMG-III): the genomes of soil and plant-associated and newly described type strains.</title>
        <authorList>
            <person name="Whitman W."/>
        </authorList>
    </citation>
    <scope>NUCLEOTIDE SEQUENCE [LARGE SCALE GENOMIC DNA]</scope>
    <source>
        <strain evidence="6 7">CGMCC 1.07653</strain>
    </source>
</reference>